<reference evidence="1" key="1">
    <citation type="submission" date="2021-06" db="EMBL/GenBank/DDBJ databases">
        <title>Complete genome sequence of Nocardioides sp. G188.</title>
        <authorList>
            <person name="Im W.-T."/>
        </authorList>
    </citation>
    <scope>NUCLEOTIDE SEQUENCE</scope>
    <source>
        <strain evidence="1">G188</strain>
    </source>
</reference>
<keyword evidence="2" id="KW-1185">Reference proteome</keyword>
<dbReference type="Proteomes" id="UP000683575">
    <property type="component" value="Chromosome"/>
</dbReference>
<dbReference type="InterPro" id="IPR019587">
    <property type="entry name" value="Polyketide_cyclase/dehydratase"/>
</dbReference>
<dbReference type="KEGG" id="nps:KRR39_05260"/>
<dbReference type="RefSeq" id="WP_216941049.1">
    <property type="nucleotide sequence ID" value="NZ_CP077062.1"/>
</dbReference>
<gene>
    <name evidence="1" type="ORF">KRR39_05260</name>
</gene>
<dbReference type="Pfam" id="PF10604">
    <property type="entry name" value="Polyketide_cyc2"/>
    <property type="match status" value="1"/>
</dbReference>
<dbReference type="AlphaFoldDB" id="A0A975Y169"/>
<name>A0A975Y169_9ACTN</name>
<evidence type="ECO:0000313" key="1">
    <source>
        <dbReference type="EMBL" id="QWZ09203.1"/>
    </source>
</evidence>
<organism evidence="1 2">
    <name type="scientific">Nocardioides panacis</name>
    <dbReference type="NCBI Taxonomy" id="2849501"/>
    <lineage>
        <taxon>Bacteria</taxon>
        <taxon>Bacillati</taxon>
        <taxon>Actinomycetota</taxon>
        <taxon>Actinomycetes</taxon>
        <taxon>Propionibacteriales</taxon>
        <taxon>Nocardioidaceae</taxon>
        <taxon>Nocardioides</taxon>
    </lineage>
</organism>
<accession>A0A975Y169</accession>
<dbReference type="EMBL" id="CP077062">
    <property type="protein sequence ID" value="QWZ09203.1"/>
    <property type="molecule type" value="Genomic_DNA"/>
</dbReference>
<sequence>MSEPSTYTVQRSTTVHAPAAQVEEQIVDFHRWTAWSPWEGVDPQMARSYTGPAQGAGAVYEWTGNRKAGAGRMQITDVAPGSRVEIDLRFLKPFKSHSTTVFSLEPLDDGSTTVTWTMTGPRTLAVKAMGLFTSMDKLVGGDFEKGLARLKDVAERPGG</sequence>
<evidence type="ECO:0000313" key="2">
    <source>
        <dbReference type="Proteomes" id="UP000683575"/>
    </source>
</evidence>
<protein>
    <submittedName>
        <fullName evidence="1">SRPBCC family protein</fullName>
    </submittedName>
</protein>
<proteinExistence type="predicted"/>
<dbReference type="CDD" id="cd07818">
    <property type="entry name" value="SRPBCC_1"/>
    <property type="match status" value="1"/>
</dbReference>